<accession>A0A948WSJ5</accession>
<reference evidence="1" key="2">
    <citation type="submission" date="2021-04" db="EMBL/GenBank/DDBJ databases">
        <authorList>
            <person name="Gilroy R."/>
        </authorList>
    </citation>
    <scope>NUCLEOTIDE SEQUENCE</scope>
    <source>
        <strain evidence="1">B5_2728</strain>
    </source>
</reference>
<proteinExistence type="predicted"/>
<dbReference type="Proteomes" id="UP000713596">
    <property type="component" value="Unassembled WGS sequence"/>
</dbReference>
<organism evidence="1 2">
    <name type="scientific">Candidatus Allofournierella pullistercoris</name>
    <dbReference type="NCBI Taxonomy" id="2838597"/>
    <lineage>
        <taxon>Bacteria</taxon>
        <taxon>Bacillati</taxon>
        <taxon>Bacillota</taxon>
        <taxon>Clostridia</taxon>
        <taxon>Eubacteriales</taxon>
        <taxon>Oscillospiraceae</taxon>
        <taxon>Allofournierella</taxon>
    </lineage>
</organism>
<reference evidence="1" key="1">
    <citation type="journal article" date="2021" name="PeerJ">
        <title>Extensive microbial diversity within the chicken gut microbiome revealed by metagenomics and culture.</title>
        <authorList>
            <person name="Gilroy R."/>
            <person name="Ravi A."/>
            <person name="Getino M."/>
            <person name="Pursley I."/>
            <person name="Horton D.L."/>
            <person name="Alikhan N.F."/>
            <person name="Baker D."/>
            <person name="Gharbi K."/>
            <person name="Hall N."/>
            <person name="Watson M."/>
            <person name="Adriaenssens E.M."/>
            <person name="Foster-Nyarko E."/>
            <person name="Jarju S."/>
            <person name="Secka A."/>
            <person name="Antonio M."/>
            <person name="Oren A."/>
            <person name="Chaudhuri R.R."/>
            <person name="La Ragione R."/>
            <person name="Hildebrand F."/>
            <person name="Pallen M.J."/>
        </authorList>
    </citation>
    <scope>NUCLEOTIDE SEQUENCE</scope>
    <source>
        <strain evidence="1">B5_2728</strain>
    </source>
</reference>
<comment type="caution">
    <text evidence="1">The sequence shown here is derived from an EMBL/GenBank/DDBJ whole genome shotgun (WGS) entry which is preliminary data.</text>
</comment>
<gene>
    <name evidence="1" type="ORF">H9882_05295</name>
</gene>
<dbReference type="AlphaFoldDB" id="A0A948WSJ5"/>
<name>A0A948WSJ5_9FIRM</name>
<sequence length="221" mass="25510">MQYYRTVKRKMDLPGYFTWNYAETLVVDRKSKTIEYTQRIPSGGTASKKVYREKGLDILLDCIDVANPFGEIIDNPLDIGERPLETQEYILTIHFQNRPAKVIKGTYDKTALPSAWAQFASEVRWLLSTWGSGEMLDPNVYTRRTRQKGDYIYCQVEFTSGGKTYYYRTEDESIEPGDTVIVPVGKDNQPTPATVVEVGFYGKDEVPFPLEKTKRIQPRWH</sequence>
<evidence type="ECO:0000313" key="2">
    <source>
        <dbReference type="Proteomes" id="UP000713596"/>
    </source>
</evidence>
<dbReference type="EMBL" id="JAHLFP010000043">
    <property type="protein sequence ID" value="MBU3806291.1"/>
    <property type="molecule type" value="Genomic_DNA"/>
</dbReference>
<evidence type="ECO:0000313" key="1">
    <source>
        <dbReference type="EMBL" id="MBU3806291.1"/>
    </source>
</evidence>
<protein>
    <submittedName>
        <fullName evidence="1">Uncharacterized protein</fullName>
    </submittedName>
</protein>